<keyword evidence="3" id="KW-1185">Reference proteome</keyword>
<dbReference type="AlphaFoldDB" id="A0A4S1CCT0"/>
<dbReference type="Proteomes" id="UP000306416">
    <property type="component" value="Unassembled WGS sequence"/>
</dbReference>
<sequence>MQIVAVVWICNCLKIKGYCMHDKLVYALKIPRSQGRAGSTPAPGTTHTRKLNTKRGRLKRPLFFSVLSPMGTTASAEAMEETVMEKGAQMMVKGCDPGGCQALCCYDGVYLLPGEAELIRAVVQRYPEHFPNLPEDFIVNGAWPDGTEGVKTATRPFAFSTDDFPLHFNQTKCVFATADHMCLLQALAVEFGVHKWTFKPTACWLFPLTIEEGELAPPPMPGEPDPDYVDASYPGYVTFVPCGKFTPGGEPWQEAFAEEIAFFETVDQLPLWANRGLPLEEIIERAKL</sequence>
<gene>
    <name evidence="2" type="ORF">E4633_12645</name>
</gene>
<evidence type="ECO:0000313" key="3">
    <source>
        <dbReference type="Proteomes" id="UP000306416"/>
    </source>
</evidence>
<organism evidence="2 3">
    <name type="scientific">Geomonas terrae</name>
    <dbReference type="NCBI Taxonomy" id="2562681"/>
    <lineage>
        <taxon>Bacteria</taxon>
        <taxon>Pseudomonadati</taxon>
        <taxon>Thermodesulfobacteriota</taxon>
        <taxon>Desulfuromonadia</taxon>
        <taxon>Geobacterales</taxon>
        <taxon>Geobacteraceae</taxon>
        <taxon>Geomonas</taxon>
    </lineage>
</organism>
<evidence type="ECO:0000256" key="1">
    <source>
        <dbReference type="ARBA" id="ARBA00093770"/>
    </source>
</evidence>
<dbReference type="InterPro" id="IPR021458">
    <property type="entry name" value="Rv0495c"/>
</dbReference>
<dbReference type="EMBL" id="SRSC01000003">
    <property type="protein sequence ID" value="TGU71189.1"/>
    <property type="molecule type" value="Genomic_DNA"/>
</dbReference>
<comment type="similarity">
    <text evidence="1">Belongs to the Rv0495c family.</text>
</comment>
<accession>A0A4S1CCT0</accession>
<dbReference type="Pfam" id="PF11307">
    <property type="entry name" value="DUF3109"/>
    <property type="match status" value="1"/>
</dbReference>
<evidence type="ECO:0000313" key="2">
    <source>
        <dbReference type="EMBL" id="TGU71189.1"/>
    </source>
</evidence>
<protein>
    <submittedName>
        <fullName evidence="2">DUF3109 family protein</fullName>
    </submittedName>
</protein>
<name>A0A4S1CCT0_9BACT</name>
<reference evidence="2 3" key="1">
    <citation type="submission" date="2019-04" db="EMBL/GenBank/DDBJ databases">
        <title>Geobacter oryzae sp. nov., ferric-reducing bacteria isolated from paddy soil.</title>
        <authorList>
            <person name="Xu Z."/>
            <person name="Masuda Y."/>
            <person name="Itoh H."/>
            <person name="Senoo K."/>
        </authorList>
    </citation>
    <scope>NUCLEOTIDE SEQUENCE [LARGE SCALE GENOMIC DNA]</scope>
    <source>
        <strain evidence="2 3">Red111</strain>
    </source>
</reference>
<proteinExistence type="inferred from homology"/>
<comment type="caution">
    <text evidence="2">The sequence shown here is derived from an EMBL/GenBank/DDBJ whole genome shotgun (WGS) entry which is preliminary data.</text>
</comment>